<dbReference type="InterPro" id="IPR037869">
    <property type="entry name" value="Spp1/CFP1"/>
</dbReference>
<evidence type="ECO:0000259" key="7">
    <source>
        <dbReference type="PROSITE" id="PS51186"/>
    </source>
</evidence>
<feature type="compositionally biased region" description="Low complexity" evidence="6">
    <location>
        <begin position="612"/>
        <end position="626"/>
    </location>
</feature>
<dbReference type="InterPro" id="IPR001965">
    <property type="entry name" value="Znf_PHD"/>
</dbReference>
<evidence type="ECO:0000313" key="8">
    <source>
        <dbReference type="EMBL" id="KAJ1735142.1"/>
    </source>
</evidence>
<dbReference type="SUPFAM" id="SSF55729">
    <property type="entry name" value="Acyl-CoA N-acyltransferases (Nat)"/>
    <property type="match status" value="1"/>
</dbReference>
<feature type="compositionally biased region" description="Polar residues" evidence="6">
    <location>
        <begin position="303"/>
        <end position="315"/>
    </location>
</feature>
<reference evidence="8" key="1">
    <citation type="submission" date="2022-07" db="EMBL/GenBank/DDBJ databases">
        <title>Phylogenomic reconstructions and comparative analyses of Kickxellomycotina fungi.</title>
        <authorList>
            <person name="Reynolds N.K."/>
            <person name="Stajich J.E."/>
            <person name="Barry K."/>
            <person name="Grigoriev I.V."/>
            <person name="Crous P."/>
            <person name="Smith M.E."/>
        </authorList>
    </citation>
    <scope>NUCLEOTIDE SEQUENCE</scope>
    <source>
        <strain evidence="8">BCRC 34381</strain>
    </source>
</reference>
<keyword evidence="2" id="KW-0479">Metal-binding</keyword>
<comment type="caution">
    <text evidence="8">The sequence shown here is derived from an EMBL/GenBank/DDBJ whole genome shotgun (WGS) entry which is preliminary data.</text>
</comment>
<evidence type="ECO:0000256" key="3">
    <source>
        <dbReference type="ARBA" id="ARBA00022771"/>
    </source>
</evidence>
<evidence type="ECO:0000256" key="6">
    <source>
        <dbReference type="SAM" id="MobiDB-lite"/>
    </source>
</evidence>
<evidence type="ECO:0000256" key="1">
    <source>
        <dbReference type="ARBA" id="ARBA00004123"/>
    </source>
</evidence>
<dbReference type="GO" id="GO:0016747">
    <property type="term" value="F:acyltransferase activity, transferring groups other than amino-acyl groups"/>
    <property type="evidence" value="ECO:0007669"/>
    <property type="project" value="InterPro"/>
</dbReference>
<protein>
    <recommendedName>
        <fullName evidence="7">N-acetyltransferase domain-containing protein</fullName>
    </recommendedName>
</protein>
<accession>A0A9W8CYT6</accession>
<proteinExistence type="predicted"/>
<feature type="region of interest" description="Disordered" evidence="6">
    <location>
        <begin position="559"/>
        <end position="638"/>
    </location>
</feature>
<dbReference type="PROSITE" id="PS51186">
    <property type="entry name" value="GNAT"/>
    <property type="match status" value="1"/>
</dbReference>
<dbReference type="PANTHER" id="PTHR46174:SF1">
    <property type="entry name" value="CXXC-TYPE ZINC FINGER PROTEIN 1"/>
    <property type="match status" value="1"/>
</dbReference>
<dbReference type="GO" id="GO:0048188">
    <property type="term" value="C:Set1C/COMPASS complex"/>
    <property type="evidence" value="ECO:0007669"/>
    <property type="project" value="InterPro"/>
</dbReference>
<dbReference type="GO" id="GO:0045893">
    <property type="term" value="P:positive regulation of DNA-templated transcription"/>
    <property type="evidence" value="ECO:0007669"/>
    <property type="project" value="TreeGrafter"/>
</dbReference>
<dbReference type="Pfam" id="PF00583">
    <property type="entry name" value="Acetyltransf_1"/>
    <property type="match status" value="1"/>
</dbReference>
<dbReference type="Gene3D" id="3.90.980.20">
    <property type="match status" value="1"/>
</dbReference>
<feature type="domain" description="N-acetyltransferase" evidence="7">
    <location>
        <begin position="735"/>
        <end position="875"/>
    </location>
</feature>
<evidence type="ECO:0000256" key="4">
    <source>
        <dbReference type="ARBA" id="ARBA00022833"/>
    </source>
</evidence>
<sequence length="875" mass="96152">MAKKFKYDLEALEWDGERRRNKEGLYCYCGMDYNDGDPMLRCEGCQQLFHWDCVSCLKAKPLLGDTFYRFQCGVCNGSGGGDEAYERDVLSWVQVIYVVLYHLIQLEPEKSYFRWRENICATIGERWENLFPGKVKTATWHNTVAGCLSTHTSLFKSGFEETKQTGNWTLQRVVEPSKAHFKAPTRGREPGKPARREKAKRKATDTEREILDVLNEGKQAGGARRNARHRVSFSDDEDDEDDARRGRTKRRRPELRSLRDDPELLQSLELFTKLERQRLDGGQTAVKTEDELTEANGTKDATVPTSADTEPTTAATDVDAGSAQAGELDDADVLDECSSLSSWTSKASEGSVSPRMDADSGRAAAPQSTAHQWRRPISSAQEDRNAGKSRAVLEPRAGPATGQFADSVMAPQSVGHPTTIDTSADGAAINSCSGSDDGSSDDGRSSGDGASSDDDEIGGGLEHSRLALSDAADIWRTSLEGIEPRAMFSGERASQPRRVPMSEREQWELGARIGSSRVAMGSAVSRRLHRRLQLRRLRRVLGLRVFDIDSAVEQYMGRRQQPWWPGRDAEDSTPPEGMGGVAQAMTGRMASGQGSHAAAGAHAHKGPSLETASAGGPAAESGAARGTHPDSAMAGREDDAATTPYVHSFASRLMGRAVLRDSLTAASVRVSPFHGRRLRPFIWRDFRVPGDASGGGTRRTGLPMLHVLRAIRARKHPVFGAHGVEAAVLAGEESIDYVHFQPGHVQQANALLSRTFWPGIDVSEALQYPEFSIVALYRRRVIGCAFMTPDAYLTYVAVAAGWEGAGIAKYMVFHLTQALPTKDVTLHVSATNLAMLLYQQLGFKPETYVVGFYRDYLAEGSRVCPHAFFMRLRRY</sequence>
<evidence type="ECO:0000256" key="5">
    <source>
        <dbReference type="ARBA" id="ARBA00023242"/>
    </source>
</evidence>
<dbReference type="GO" id="GO:0008270">
    <property type="term" value="F:zinc ion binding"/>
    <property type="evidence" value="ECO:0007669"/>
    <property type="project" value="UniProtKB-KW"/>
</dbReference>
<organism evidence="8 9">
    <name type="scientific">Coemansia biformis</name>
    <dbReference type="NCBI Taxonomy" id="1286918"/>
    <lineage>
        <taxon>Eukaryota</taxon>
        <taxon>Fungi</taxon>
        <taxon>Fungi incertae sedis</taxon>
        <taxon>Zoopagomycota</taxon>
        <taxon>Kickxellomycotina</taxon>
        <taxon>Kickxellomycetes</taxon>
        <taxon>Kickxellales</taxon>
        <taxon>Kickxellaceae</taxon>
        <taxon>Coemansia</taxon>
    </lineage>
</organism>
<evidence type="ECO:0000256" key="2">
    <source>
        <dbReference type="ARBA" id="ARBA00022723"/>
    </source>
</evidence>
<dbReference type="SMART" id="SM00249">
    <property type="entry name" value="PHD"/>
    <property type="match status" value="1"/>
</dbReference>
<feature type="region of interest" description="Disordered" evidence="6">
    <location>
        <begin position="411"/>
        <end position="460"/>
    </location>
</feature>
<dbReference type="Proteomes" id="UP001143981">
    <property type="component" value="Unassembled WGS sequence"/>
</dbReference>
<keyword evidence="5" id="KW-0539">Nucleus</keyword>
<dbReference type="PROSITE" id="PS01359">
    <property type="entry name" value="ZF_PHD_1"/>
    <property type="match status" value="1"/>
</dbReference>
<feature type="region of interest" description="Disordered" evidence="6">
    <location>
        <begin position="280"/>
        <end position="389"/>
    </location>
</feature>
<feature type="compositionally biased region" description="Basic and acidic residues" evidence="6">
    <location>
        <begin position="186"/>
        <end position="211"/>
    </location>
</feature>
<dbReference type="PANTHER" id="PTHR46174">
    <property type="entry name" value="CXXC-TYPE ZINC FINGER PROTEIN 1"/>
    <property type="match status" value="1"/>
</dbReference>
<comment type="subcellular location">
    <subcellularLocation>
        <location evidence="1">Nucleus</location>
    </subcellularLocation>
</comment>
<dbReference type="EMBL" id="JANBOI010000039">
    <property type="protein sequence ID" value="KAJ1735142.1"/>
    <property type="molecule type" value="Genomic_DNA"/>
</dbReference>
<dbReference type="InterPro" id="IPR011011">
    <property type="entry name" value="Znf_FYVE_PHD"/>
</dbReference>
<dbReference type="InterPro" id="IPR016181">
    <property type="entry name" value="Acyl_CoA_acyltransferase"/>
</dbReference>
<keyword evidence="3" id="KW-0863">Zinc-finger</keyword>
<keyword evidence="4" id="KW-0862">Zinc</keyword>
<feature type="compositionally biased region" description="Polar residues" evidence="6">
    <location>
        <begin position="338"/>
        <end position="351"/>
    </location>
</feature>
<dbReference type="InterPro" id="IPR000182">
    <property type="entry name" value="GNAT_dom"/>
</dbReference>
<evidence type="ECO:0000313" key="9">
    <source>
        <dbReference type="Proteomes" id="UP001143981"/>
    </source>
</evidence>
<dbReference type="InterPro" id="IPR019786">
    <property type="entry name" value="Zinc_finger_PHD-type_CS"/>
</dbReference>
<feature type="compositionally biased region" description="Low complexity" evidence="6">
    <location>
        <begin position="590"/>
        <end position="601"/>
    </location>
</feature>
<name>A0A9W8CYT6_9FUNG</name>
<dbReference type="Gene3D" id="3.40.630.30">
    <property type="match status" value="1"/>
</dbReference>
<dbReference type="OrthoDB" id="4080456at2759"/>
<keyword evidence="9" id="KW-1185">Reference proteome</keyword>
<gene>
    <name evidence="8" type="ORF">LPJ61_000705</name>
</gene>
<dbReference type="AlphaFoldDB" id="A0A9W8CYT6"/>
<feature type="region of interest" description="Disordered" evidence="6">
    <location>
        <begin position="176"/>
        <end position="258"/>
    </location>
</feature>
<dbReference type="SUPFAM" id="SSF57903">
    <property type="entry name" value="FYVE/PHD zinc finger"/>
    <property type="match status" value="1"/>
</dbReference>